<evidence type="ECO:0000256" key="2">
    <source>
        <dbReference type="ARBA" id="ARBA00023242"/>
    </source>
</evidence>
<feature type="compositionally biased region" description="Basic and acidic residues" evidence="3">
    <location>
        <begin position="188"/>
        <end position="201"/>
    </location>
</feature>
<reference evidence="6" key="1">
    <citation type="journal article" date="2011" name="Proc. Natl. Acad. Sci. U.S.A.">
        <title>Obligate biotrophy features unraveled by the genomic analysis of rust fungi.</title>
        <authorList>
            <person name="Duplessis S."/>
            <person name="Cuomo C.A."/>
            <person name="Lin Y.-C."/>
            <person name="Aerts A."/>
            <person name="Tisserant E."/>
            <person name="Veneault-Fourrey C."/>
            <person name="Joly D.L."/>
            <person name="Hacquard S."/>
            <person name="Amselem J."/>
            <person name="Cantarel B.L."/>
            <person name="Chiu R."/>
            <person name="Coutinho P.M."/>
            <person name="Feau N."/>
            <person name="Field M."/>
            <person name="Frey P."/>
            <person name="Gelhaye E."/>
            <person name="Goldberg J."/>
            <person name="Grabherr M.G."/>
            <person name="Kodira C.D."/>
            <person name="Kohler A."/>
            <person name="Kuees U."/>
            <person name="Lindquist E.A."/>
            <person name="Lucas S.M."/>
            <person name="Mago R."/>
            <person name="Mauceli E."/>
            <person name="Morin E."/>
            <person name="Murat C."/>
            <person name="Pangilinan J.L."/>
            <person name="Park R."/>
            <person name="Pearson M."/>
            <person name="Quesneville H."/>
            <person name="Rouhier N."/>
            <person name="Sakthikumar S."/>
            <person name="Salamov A.A."/>
            <person name="Schmutz J."/>
            <person name="Selles B."/>
            <person name="Shapiro H."/>
            <person name="Tanguay P."/>
            <person name="Tuskan G.A."/>
            <person name="Henrissat B."/>
            <person name="Van de Peer Y."/>
            <person name="Rouze P."/>
            <person name="Ellis J.G."/>
            <person name="Dodds P.N."/>
            <person name="Schein J.E."/>
            <person name="Zhong S."/>
            <person name="Hamelin R.C."/>
            <person name="Grigoriev I.V."/>
            <person name="Szabo L.J."/>
            <person name="Martin F."/>
        </authorList>
    </citation>
    <scope>NUCLEOTIDE SEQUENCE [LARGE SCALE GENOMIC DNA]</scope>
    <source>
        <strain evidence="6">98AG31 / pathotype 3-4-7</strain>
    </source>
</reference>
<comment type="subcellular location">
    <subcellularLocation>
        <location evidence="1">Nucleus</location>
    </subcellularLocation>
</comment>
<dbReference type="Pfam" id="PF08601">
    <property type="entry name" value="PAP1"/>
    <property type="match status" value="1"/>
</dbReference>
<dbReference type="CDD" id="cd14688">
    <property type="entry name" value="bZIP_YAP"/>
    <property type="match status" value="1"/>
</dbReference>
<dbReference type="InterPro" id="IPR023167">
    <property type="entry name" value="Yap1_redox_dom_sf"/>
</dbReference>
<dbReference type="RefSeq" id="XP_007413507.1">
    <property type="nucleotide sequence ID" value="XM_007413445.1"/>
</dbReference>
<dbReference type="STRING" id="747676.F4RW66"/>
<dbReference type="EMBL" id="GL883125">
    <property type="protein sequence ID" value="EGG03372.1"/>
    <property type="molecule type" value="Genomic_DNA"/>
</dbReference>
<evidence type="ECO:0000256" key="3">
    <source>
        <dbReference type="SAM" id="MobiDB-lite"/>
    </source>
</evidence>
<evidence type="ECO:0000313" key="5">
    <source>
        <dbReference type="EMBL" id="EGG03372.1"/>
    </source>
</evidence>
<feature type="region of interest" description="Disordered" evidence="3">
    <location>
        <begin position="350"/>
        <end position="401"/>
    </location>
</feature>
<dbReference type="GO" id="GO:0001228">
    <property type="term" value="F:DNA-binding transcription activator activity, RNA polymerase II-specific"/>
    <property type="evidence" value="ECO:0007669"/>
    <property type="project" value="TreeGrafter"/>
</dbReference>
<keyword evidence="2" id="KW-0539">Nucleus</keyword>
<dbReference type="PANTHER" id="PTHR40621">
    <property type="entry name" value="TRANSCRIPTION FACTOR KAPC-RELATED"/>
    <property type="match status" value="1"/>
</dbReference>
<evidence type="ECO:0000256" key="1">
    <source>
        <dbReference type="ARBA" id="ARBA00004123"/>
    </source>
</evidence>
<dbReference type="Proteomes" id="UP000001072">
    <property type="component" value="Unassembled WGS sequence"/>
</dbReference>
<dbReference type="Gene3D" id="1.10.238.100">
    <property type="entry name" value="YAP1 redox domain. Chain B"/>
    <property type="match status" value="1"/>
</dbReference>
<dbReference type="InParanoid" id="F4RW66"/>
<dbReference type="SUPFAM" id="SSF111430">
    <property type="entry name" value="YAP1 redox domain"/>
    <property type="match status" value="1"/>
</dbReference>
<dbReference type="GO" id="GO:0000976">
    <property type="term" value="F:transcription cis-regulatory region binding"/>
    <property type="evidence" value="ECO:0007669"/>
    <property type="project" value="InterPro"/>
</dbReference>
<sequence>MSPKKRVSTNRNSLKDTSIEQSITQSSSSSSSLNLDPLDFSKPQPDDHHHSITLESNLKPTSSEKRKIQLRSAQRTFSQRRKQREKLTSSQLVDATNLNREMRSTIARSQAEREVLRQYVSKEVLEEAKKRFPIPTNSEPSLQPLPGYHSPNLDSFNDLLITPLPNRFHQDDVIDVNDENSIPQGSSKTHDRDVIRGKDQGLGDPALSSQDTFWNSNYPGIKSDQLVSDMKPILENRTGSDEQMELEETEPTLMISSNVDLSNGFMSMNEGTSATDYHQFETCGSPPELQFDEGWGEFWEIHYDEIEEEEKEEVEEVVEKKESQEKSKVKIQNPEDSKNVIIKKGLTGEEKKTEVMKGHDSALEGKRGGNENERNVATQEAGSQNDLAQPMPKNWRPPNLTKGESVRQMLKGTQAWGRLMSHPLAAQCDKDELARALQKQAKCANGSPVVSRDDVMKIWLSIPGRVKGKRAGYKLGEDGRGDVDLGD</sequence>
<feature type="compositionally biased region" description="Polar residues" evidence="3">
    <location>
        <begin position="375"/>
        <end position="387"/>
    </location>
</feature>
<feature type="compositionally biased region" description="Basic and acidic residues" evidence="3">
    <location>
        <begin position="350"/>
        <end position="374"/>
    </location>
</feature>
<dbReference type="VEuPathDB" id="FungiDB:MELLADRAFT_109351"/>
<proteinExistence type="predicted"/>
<dbReference type="InterPro" id="IPR050936">
    <property type="entry name" value="AP-1-like"/>
</dbReference>
<protein>
    <recommendedName>
        <fullName evidence="4">Transcription factor PAP1 domain-containing protein</fullName>
    </recommendedName>
</protein>
<dbReference type="InterPro" id="IPR013910">
    <property type="entry name" value="TF_PAP1"/>
</dbReference>
<dbReference type="AlphaFoldDB" id="F4RW66"/>
<feature type="region of interest" description="Disordered" evidence="3">
    <location>
        <begin position="1"/>
        <end position="89"/>
    </location>
</feature>
<evidence type="ECO:0000259" key="4">
    <source>
        <dbReference type="Pfam" id="PF08601"/>
    </source>
</evidence>
<name>F4RW66_MELLP</name>
<dbReference type="PANTHER" id="PTHR40621:SF6">
    <property type="entry name" value="AP-1-LIKE TRANSCRIPTION FACTOR YAP1-RELATED"/>
    <property type="match status" value="1"/>
</dbReference>
<dbReference type="GeneID" id="18923743"/>
<organism evidence="6">
    <name type="scientific">Melampsora larici-populina (strain 98AG31 / pathotype 3-4-7)</name>
    <name type="common">Poplar leaf rust fungus</name>
    <dbReference type="NCBI Taxonomy" id="747676"/>
    <lineage>
        <taxon>Eukaryota</taxon>
        <taxon>Fungi</taxon>
        <taxon>Dikarya</taxon>
        <taxon>Basidiomycota</taxon>
        <taxon>Pucciniomycotina</taxon>
        <taxon>Pucciniomycetes</taxon>
        <taxon>Pucciniales</taxon>
        <taxon>Melampsoraceae</taxon>
        <taxon>Melampsora</taxon>
    </lineage>
</organism>
<accession>F4RW66</accession>
<feature type="domain" description="Transcription factor PAP1" evidence="4">
    <location>
        <begin position="383"/>
        <end position="458"/>
    </location>
</feature>
<keyword evidence="6" id="KW-1185">Reference proteome</keyword>
<evidence type="ECO:0000313" key="6">
    <source>
        <dbReference type="Proteomes" id="UP000001072"/>
    </source>
</evidence>
<feature type="region of interest" description="Disordered" evidence="3">
    <location>
        <begin position="177"/>
        <end position="211"/>
    </location>
</feature>
<dbReference type="HOGENOM" id="CLU_593229_0_0_1"/>
<gene>
    <name evidence="5" type="ORF">MELLADRAFT_109351</name>
</gene>
<feature type="compositionally biased region" description="Low complexity" evidence="3">
    <location>
        <begin position="19"/>
        <end position="32"/>
    </location>
</feature>
<dbReference type="OrthoDB" id="2593073at2759"/>
<dbReference type="GO" id="GO:0090575">
    <property type="term" value="C:RNA polymerase II transcription regulator complex"/>
    <property type="evidence" value="ECO:0007669"/>
    <property type="project" value="TreeGrafter"/>
</dbReference>
<dbReference type="KEGG" id="mlr:MELLADRAFT_109351"/>